<proteinExistence type="predicted"/>
<dbReference type="GeneID" id="89336508"/>
<dbReference type="AlphaFoldDB" id="A0AAX4KXV5"/>
<dbReference type="InterPro" id="IPR036388">
    <property type="entry name" value="WH-like_DNA-bd_sf"/>
</dbReference>
<dbReference type="InterPro" id="IPR036390">
    <property type="entry name" value="WH_DNA-bd_sf"/>
</dbReference>
<dbReference type="InterPro" id="IPR038723">
    <property type="entry name" value="ArnR1-like_HTH"/>
</dbReference>
<accession>A0AAX4KXV5</accession>
<evidence type="ECO:0000313" key="2">
    <source>
        <dbReference type="EMBL" id="WWQ59262.1"/>
    </source>
</evidence>
<dbReference type="Proteomes" id="UP001432202">
    <property type="component" value="Chromosome"/>
</dbReference>
<dbReference type="SUPFAM" id="SSF46785">
    <property type="entry name" value="Winged helix' DNA-binding domain"/>
    <property type="match status" value="1"/>
</dbReference>
<dbReference type="Pfam" id="PF14947">
    <property type="entry name" value="HTH_45"/>
    <property type="match status" value="1"/>
</dbReference>
<feature type="domain" description="ArnR1-like winged helix-turn-helix" evidence="1">
    <location>
        <begin position="7"/>
        <end position="84"/>
    </location>
</feature>
<protein>
    <submittedName>
        <fullName evidence="2">DUF4364 family protein</fullName>
    </submittedName>
</protein>
<dbReference type="EMBL" id="CP146016">
    <property type="protein sequence ID" value="WWQ59262.1"/>
    <property type="molecule type" value="Genomic_DNA"/>
</dbReference>
<gene>
    <name evidence="2" type="ORF">V6M85_07030</name>
</gene>
<keyword evidence="3" id="KW-1185">Reference proteome</keyword>
<evidence type="ECO:0000259" key="1">
    <source>
        <dbReference type="Pfam" id="PF14947"/>
    </source>
</evidence>
<organism evidence="2 3">
    <name type="scientific">Sulfolobus tengchongensis</name>
    <dbReference type="NCBI Taxonomy" id="207809"/>
    <lineage>
        <taxon>Archaea</taxon>
        <taxon>Thermoproteota</taxon>
        <taxon>Thermoprotei</taxon>
        <taxon>Sulfolobales</taxon>
        <taxon>Sulfolobaceae</taxon>
        <taxon>Sulfolobus</taxon>
    </lineage>
</organism>
<name>A0AAX4KXV5_9CREN</name>
<dbReference type="Gene3D" id="1.10.10.10">
    <property type="entry name" value="Winged helix-like DNA-binding domain superfamily/Winged helix DNA-binding domain"/>
    <property type="match status" value="1"/>
</dbReference>
<dbReference type="RefSeq" id="WP_338598300.1">
    <property type="nucleotide sequence ID" value="NZ_CP146016.1"/>
</dbReference>
<sequence>MPVERRKRGTMEIMLDILKSCNQECGVTKVIYGAGINYTVAQKYLDKLIKIGALTSKTENGRKMYEITEKGKILMVHIEEFLKIRENLNVAREKIIELLKVSQ</sequence>
<reference evidence="2 3" key="1">
    <citation type="submission" date="2024-02" db="EMBL/GenBank/DDBJ databases">
        <title>STSV induces naive adaptation in Sulfolobus.</title>
        <authorList>
            <person name="Xiang X."/>
            <person name="Song M."/>
        </authorList>
    </citation>
    <scope>NUCLEOTIDE SEQUENCE [LARGE SCALE GENOMIC DNA]</scope>
    <source>
        <strain evidence="2 3">RT2</strain>
    </source>
</reference>
<evidence type="ECO:0000313" key="3">
    <source>
        <dbReference type="Proteomes" id="UP001432202"/>
    </source>
</evidence>